<keyword evidence="2" id="KW-0378">Hydrolase</keyword>
<dbReference type="Pfam" id="PF00271">
    <property type="entry name" value="Helicase_C"/>
    <property type="match status" value="1"/>
</dbReference>
<evidence type="ECO:0000313" key="9">
    <source>
        <dbReference type="Proteomes" id="UP000244811"/>
    </source>
</evidence>
<dbReference type="InterPro" id="IPR011545">
    <property type="entry name" value="DEAD/DEAH_box_helicase_dom"/>
</dbReference>
<accession>A0A976MB19</accession>
<keyword evidence="3" id="KW-0347">Helicase</keyword>
<dbReference type="SUPFAM" id="SSF52540">
    <property type="entry name" value="P-loop containing nucleoside triphosphate hydrolases"/>
    <property type="match status" value="1"/>
</dbReference>
<dbReference type="PROSITE" id="PS51192">
    <property type="entry name" value="HELICASE_ATP_BIND_1"/>
    <property type="match status" value="1"/>
</dbReference>
<dbReference type="GO" id="GO:0005524">
    <property type="term" value="F:ATP binding"/>
    <property type="evidence" value="ECO:0007669"/>
    <property type="project" value="UniProtKB-KW"/>
</dbReference>
<name>A0A976MB19_THEOR</name>
<evidence type="ECO:0000256" key="2">
    <source>
        <dbReference type="ARBA" id="ARBA00022801"/>
    </source>
</evidence>
<dbReference type="SMART" id="SM00490">
    <property type="entry name" value="HELICc"/>
    <property type="match status" value="1"/>
</dbReference>
<dbReference type="CDD" id="cd18787">
    <property type="entry name" value="SF2_C_DEAD"/>
    <property type="match status" value="1"/>
</dbReference>
<dbReference type="EMBL" id="CP056070">
    <property type="protein sequence ID" value="UKK00995.2"/>
    <property type="molecule type" value="Genomic_DNA"/>
</dbReference>
<dbReference type="GO" id="GO:0016787">
    <property type="term" value="F:hydrolase activity"/>
    <property type="evidence" value="ECO:0007669"/>
    <property type="project" value="UniProtKB-KW"/>
</dbReference>
<organism evidence="8 9">
    <name type="scientific">Theileria orientalis</name>
    <dbReference type="NCBI Taxonomy" id="68886"/>
    <lineage>
        <taxon>Eukaryota</taxon>
        <taxon>Sar</taxon>
        <taxon>Alveolata</taxon>
        <taxon>Apicomplexa</taxon>
        <taxon>Aconoidasida</taxon>
        <taxon>Piroplasmida</taxon>
        <taxon>Theileriidae</taxon>
        <taxon>Theileria</taxon>
    </lineage>
</organism>
<dbReference type="GO" id="GO:0004386">
    <property type="term" value="F:helicase activity"/>
    <property type="evidence" value="ECO:0007669"/>
    <property type="project" value="UniProtKB-KW"/>
</dbReference>
<dbReference type="CDD" id="cd00268">
    <property type="entry name" value="DEADc"/>
    <property type="match status" value="1"/>
</dbReference>
<dbReference type="Pfam" id="PF00270">
    <property type="entry name" value="DEAD"/>
    <property type="match status" value="1"/>
</dbReference>
<evidence type="ECO:0000256" key="3">
    <source>
        <dbReference type="ARBA" id="ARBA00022806"/>
    </source>
</evidence>
<keyword evidence="4" id="KW-0067">ATP-binding</keyword>
<dbReference type="InterPro" id="IPR027417">
    <property type="entry name" value="P-loop_NTPase"/>
</dbReference>
<feature type="domain" description="Helicase ATP-binding" evidence="6">
    <location>
        <begin position="1030"/>
        <end position="1181"/>
    </location>
</feature>
<dbReference type="InterPro" id="IPR001650">
    <property type="entry name" value="Helicase_C-like"/>
</dbReference>
<evidence type="ECO:0000256" key="1">
    <source>
        <dbReference type="ARBA" id="ARBA00022741"/>
    </source>
</evidence>
<proteinExistence type="predicted"/>
<dbReference type="SMART" id="SM00487">
    <property type="entry name" value="DEXDc"/>
    <property type="match status" value="1"/>
</dbReference>
<feature type="region of interest" description="Disordered" evidence="5">
    <location>
        <begin position="303"/>
        <end position="333"/>
    </location>
</feature>
<evidence type="ECO:0000313" key="8">
    <source>
        <dbReference type="EMBL" id="UKK00995.2"/>
    </source>
</evidence>
<evidence type="ECO:0000259" key="7">
    <source>
        <dbReference type="PROSITE" id="PS51194"/>
    </source>
</evidence>
<feature type="domain" description="Helicase C-terminal" evidence="7">
    <location>
        <begin position="1364"/>
        <end position="1554"/>
    </location>
</feature>
<feature type="compositionally biased region" description="Basic and acidic residues" evidence="5">
    <location>
        <begin position="303"/>
        <end position="316"/>
    </location>
</feature>
<evidence type="ECO:0008006" key="10">
    <source>
        <dbReference type="Google" id="ProtNLM"/>
    </source>
</evidence>
<gene>
    <name evidence="8" type="ORF">MACK_001808</name>
</gene>
<dbReference type="Proteomes" id="UP000244811">
    <property type="component" value="Chromosome 3"/>
</dbReference>
<dbReference type="GO" id="GO:0003676">
    <property type="term" value="F:nucleic acid binding"/>
    <property type="evidence" value="ECO:0007669"/>
    <property type="project" value="InterPro"/>
</dbReference>
<evidence type="ECO:0000259" key="6">
    <source>
        <dbReference type="PROSITE" id="PS51192"/>
    </source>
</evidence>
<dbReference type="InterPro" id="IPR014001">
    <property type="entry name" value="Helicase_ATP-bd"/>
</dbReference>
<dbReference type="Gene3D" id="3.40.50.300">
    <property type="entry name" value="P-loop containing nucleotide triphosphate hydrolases"/>
    <property type="match status" value="2"/>
</dbReference>
<reference evidence="8" key="1">
    <citation type="submission" date="2022-07" db="EMBL/GenBank/DDBJ databases">
        <title>Evaluation of T. orientalis genome assembly methods using nanopore sequencing and analysis of variation between genomes.</title>
        <authorList>
            <person name="Yam J."/>
            <person name="Micallef M.L."/>
            <person name="Liu M."/>
            <person name="Djordjevic S.P."/>
            <person name="Bogema D.R."/>
            <person name="Jenkins C."/>
        </authorList>
    </citation>
    <scope>NUCLEOTIDE SEQUENCE</scope>
    <source>
        <strain evidence="8">Goon Nure</strain>
    </source>
</reference>
<sequence>MNRNVHVNLIIQTIAILRICTIECGFINPKFEHKAFVTHFGNKLKNTEIGSTVIANLPFDPGGVQTTEEHVEYLKKVFLFNVAHKLKDGRKLLDSYTVPLSKQKLAIEHFNSYFANGYEPKAKQLEEIIGNFESSKSEIKETVRSIQDVFLSEILGKYGYKQDITDSEALSRQVDLMYAADLMASYILLFTRKMIRRVLYKFIWTNFAFLDANKEYLCCNWIVNGGVHDSELHKKFSLEELTNEDLINIIRLHKNYLTFVKVKSRRVLSILDRNSLLSIFQTILMRSIWAHYVHEPSSLSIDKAKKDEEEEKRPEEYVSLIDPESDEKEEEGDQGYLDNIYEWMIRYRNKVKSSKNVKGINYLNSEEFNQLKQTLSSMEKLVLETAPKPEYKSTKAGRTRVKTDEDSRRKELRQSLKALIEYYKDHLTTISGIYGKIEEQPRVEFLNNLVRYEKNELLNLVVVYLSAIPELKQIRSKQVYLHYMTLNRITLVKLLYIALMRTNPAFVPLINHFYKYDFSFLNEEETKKLEEKMMREREEIIEKNNFTLDTQINNSMDGNSGNDDSNGDVERKVENEDVLIFELDELEGLIDINAKVNRNMERKWTRINRESKQVITMGTRRTEEVMRSILKHPPHYKIVLKLLNENKYENEVIRENIEYLNRNINADEMETSRGSKGDVGKRSEENVYRMIRNKKMEVIVSLMKENELKQIYYEFLQYVYPFNTVNPSEKYKEYLEDQELGDEEVQIEYENIIFDTMKGEVSEESINEIIYKYARAEESREYATQRESIISYLSKTMGVDGECNTETEEKIESEKEVENVVKLSEKSDIELIEEAKKHIKSLEDDPKTVKIKMENCRPCGGRANVFRILPPGKKENYRNMTLRSMEEDDEGFEVNNVVIKRKREVPRRYSNHIFDERPGEKIEKMEFEEDLVEKWTKLGLNENMANAAVSYISHLYNKGPINNIDSTSINNEYNNSAHNNYSNSIDNNYNNSDHNNYNNSTGVERISVEKREVIHPSIRPSLIQILSIPEMLKKDRKNMIICGGVGSGKTLAYMLPIMQKLKEHERWKLREPSAPRCIILAPTSELCDQIGKVVKELSHMVKISSETISKDCTAKVIKNKLKGLVDVLVAMPSKLLKYRKYMKLNQLRYMVIDEADCMLNEGFFPQVYSILQQIPNYSRLGRKNTEGKQQVQIVQVASNINYLKFFQSIQESFKKFLHRNSLIEAKEKEKRNRKRKNDDENDNMLKYGFRKDEKEDDMLKNGVKKKEEQGEYTVNLAKLVGKNKKREELYKHILDYYFSPLNKKKNETFVYNEKIIEDIVGSYKVVDEIGITRPRKGIRHMFVPSNNDKVRTLINLLKYDLKYEIGREYTEHDQKYEDRKIVIFCRKVKAAIAIDHYLNESGYKPITIHGEMPFKMRRNNFREFKKRRTSILVTTELMSRGLDLDADVVILFDFPLNANDYIRKSSLLVHTPFLIHRPFLKDTPFLNNNQNQLLDVGETGLVDHGYVKQRQKMCIGLIDKKDEVLSEAIRRSLIVDYFPLNKLSSRRKDYNHLTGTLKYLTQSGCYYKFMKHLRELKVEGIFDAEHMHKYLDKFREIVKEQFINSFKKVKLRRIRICKKRRELMRKLKMLKKWNKAIRLKQRIISDLDRKKREKDYIYVGLTKDQRSCPPMKDLKKVRYELLKLKLLKGSNNEKILKRSQNQICKFINRLQTKLVERIHLLSKLRDEYGPRVLEESPESRAQQVSIFEQVKDKLDLIRSEDRNKNVRRICSLV</sequence>
<dbReference type="InterPro" id="IPR044742">
    <property type="entry name" value="DEAD/DEAH_RhlB"/>
</dbReference>
<keyword evidence="1" id="KW-0547">Nucleotide-binding</keyword>
<evidence type="ECO:0000256" key="5">
    <source>
        <dbReference type="SAM" id="MobiDB-lite"/>
    </source>
</evidence>
<evidence type="ECO:0000256" key="4">
    <source>
        <dbReference type="ARBA" id="ARBA00022840"/>
    </source>
</evidence>
<dbReference type="PANTHER" id="PTHR47960">
    <property type="entry name" value="DEAD-BOX ATP-DEPENDENT RNA HELICASE 50"/>
    <property type="match status" value="1"/>
</dbReference>
<feature type="compositionally biased region" description="Acidic residues" evidence="5">
    <location>
        <begin position="323"/>
        <end position="333"/>
    </location>
</feature>
<dbReference type="PROSITE" id="PS51194">
    <property type="entry name" value="HELICASE_CTER"/>
    <property type="match status" value="1"/>
</dbReference>
<protein>
    <recommendedName>
        <fullName evidence="10">DEAD-box family helicase</fullName>
    </recommendedName>
</protein>